<dbReference type="AlphaFoldDB" id="A8AKA7"/>
<proteinExistence type="predicted"/>
<evidence type="ECO:0000313" key="2">
    <source>
        <dbReference type="Proteomes" id="UP000008148"/>
    </source>
</evidence>
<name>A8AKA7_CITK8</name>
<dbReference type="KEGG" id="cko:CKO_02814"/>
<sequence>MPDGTTLIRPTTTTTPCKLLRFCYIHSITTPG</sequence>
<dbReference type="EMBL" id="CP000822">
    <property type="protein sequence ID" value="ABV13920.1"/>
    <property type="molecule type" value="Genomic_DNA"/>
</dbReference>
<protein>
    <submittedName>
        <fullName evidence="1">Uncharacterized protein</fullName>
    </submittedName>
</protein>
<reference evidence="1 2" key="1">
    <citation type="submission" date="2007-08" db="EMBL/GenBank/DDBJ databases">
        <authorList>
            <consortium name="The Citrobacter koseri Genome Sequencing Project"/>
            <person name="McClelland M."/>
            <person name="Sanderson E.K."/>
            <person name="Porwollik S."/>
            <person name="Spieth J."/>
            <person name="Clifton W.S."/>
            <person name="Latreille P."/>
            <person name="Courtney L."/>
            <person name="Wang C."/>
            <person name="Pepin K."/>
            <person name="Bhonagiri V."/>
            <person name="Nash W."/>
            <person name="Johnson M."/>
            <person name="Thiruvilangam P."/>
            <person name="Wilson R."/>
        </authorList>
    </citation>
    <scope>NUCLEOTIDE SEQUENCE [LARGE SCALE GENOMIC DNA]</scope>
    <source>
        <strain evidence="2">ATCC BAA-895 / CDC 4225-83 / SGSC4696</strain>
    </source>
</reference>
<keyword evidence="2" id="KW-1185">Reference proteome</keyword>
<dbReference type="Proteomes" id="UP000008148">
    <property type="component" value="Chromosome"/>
</dbReference>
<dbReference type="HOGENOM" id="CLU_3388760_0_0_6"/>
<gene>
    <name evidence="1" type="ordered locus">CKO_02814</name>
</gene>
<dbReference type="STRING" id="290338.CKO_02814"/>
<evidence type="ECO:0000313" key="1">
    <source>
        <dbReference type="EMBL" id="ABV13920.1"/>
    </source>
</evidence>
<organism evidence="1 2">
    <name type="scientific">Citrobacter koseri (strain ATCC BAA-895 / CDC 4225-83 / SGSC4696)</name>
    <dbReference type="NCBI Taxonomy" id="290338"/>
    <lineage>
        <taxon>Bacteria</taxon>
        <taxon>Pseudomonadati</taxon>
        <taxon>Pseudomonadota</taxon>
        <taxon>Gammaproteobacteria</taxon>
        <taxon>Enterobacterales</taxon>
        <taxon>Enterobacteriaceae</taxon>
        <taxon>Citrobacter</taxon>
    </lineage>
</organism>
<accession>A8AKA7</accession>